<dbReference type="Proteomes" id="UP000683000">
    <property type="component" value="Unassembled WGS sequence"/>
</dbReference>
<sequence length="154" mass="16906">MGIKKRKQDSDDEGVVDHSASDSDAQLKKKSVKPKVEQLATTSKGKAPSKPKTVKKPKFNDSGDESPAHEESNQPAVKVLKNAEGEKYVELGKKKRAAVRPFKGQVFVDIREFYGADGDEKPGKKGISLAVEQWEALKQSISTIDSFVAEHVKK</sequence>
<evidence type="ECO:0000256" key="1">
    <source>
        <dbReference type="ARBA" id="ARBA00004123"/>
    </source>
</evidence>
<evidence type="ECO:0000313" key="9">
    <source>
        <dbReference type="EMBL" id="KAG6372319.1"/>
    </source>
</evidence>
<name>A0A8I2YHN8_9AGAM</name>
<comment type="similarity">
    <text evidence="2">Belongs to the transcriptional coactivator PC4 family.</text>
</comment>
<protein>
    <submittedName>
        <fullName evidence="9">Transcriptional Coactivator p15-domain-containing protein</fullName>
    </submittedName>
</protein>
<dbReference type="Pfam" id="PF02229">
    <property type="entry name" value="PC4"/>
    <property type="match status" value="1"/>
</dbReference>
<dbReference type="Gene3D" id="2.30.31.10">
    <property type="entry name" value="Transcriptional Coactivator Pc4, Chain A"/>
    <property type="match status" value="1"/>
</dbReference>
<dbReference type="EMBL" id="JAGFBS010000028">
    <property type="protein sequence ID" value="KAG6372319.1"/>
    <property type="molecule type" value="Genomic_DNA"/>
</dbReference>
<dbReference type="InterPro" id="IPR045125">
    <property type="entry name" value="Sub1/Tcp4-like"/>
</dbReference>
<evidence type="ECO:0000256" key="2">
    <source>
        <dbReference type="ARBA" id="ARBA00009001"/>
    </source>
</evidence>
<dbReference type="PANTHER" id="PTHR13215">
    <property type="entry name" value="RNA POLYMERASE II TRANSCRIPTIONAL COACTIVATOR"/>
    <property type="match status" value="1"/>
</dbReference>
<comment type="subcellular location">
    <subcellularLocation>
        <location evidence="1">Nucleus</location>
    </subcellularLocation>
</comment>
<dbReference type="OrthoDB" id="2505440at2759"/>
<gene>
    <name evidence="9" type="ORF">JVT61DRAFT_7759</name>
</gene>
<evidence type="ECO:0000256" key="7">
    <source>
        <dbReference type="SAM" id="MobiDB-lite"/>
    </source>
</evidence>
<feature type="region of interest" description="Disordered" evidence="7">
    <location>
        <begin position="1"/>
        <end position="79"/>
    </location>
</feature>
<dbReference type="GO" id="GO:0060261">
    <property type="term" value="P:positive regulation of transcription initiation by RNA polymerase II"/>
    <property type="evidence" value="ECO:0007669"/>
    <property type="project" value="InterPro"/>
</dbReference>
<dbReference type="AlphaFoldDB" id="A0A8I2YHN8"/>
<evidence type="ECO:0000256" key="6">
    <source>
        <dbReference type="ARBA" id="ARBA00023242"/>
    </source>
</evidence>
<evidence type="ECO:0000256" key="4">
    <source>
        <dbReference type="ARBA" id="ARBA00023125"/>
    </source>
</evidence>
<keyword evidence="3" id="KW-0805">Transcription regulation</keyword>
<dbReference type="GO" id="GO:0003677">
    <property type="term" value="F:DNA binding"/>
    <property type="evidence" value="ECO:0007669"/>
    <property type="project" value="UniProtKB-KW"/>
</dbReference>
<evidence type="ECO:0000256" key="3">
    <source>
        <dbReference type="ARBA" id="ARBA00023015"/>
    </source>
</evidence>
<organism evidence="9 10">
    <name type="scientific">Boletus reticuloceps</name>
    <dbReference type="NCBI Taxonomy" id="495285"/>
    <lineage>
        <taxon>Eukaryota</taxon>
        <taxon>Fungi</taxon>
        <taxon>Dikarya</taxon>
        <taxon>Basidiomycota</taxon>
        <taxon>Agaricomycotina</taxon>
        <taxon>Agaricomycetes</taxon>
        <taxon>Agaricomycetidae</taxon>
        <taxon>Boletales</taxon>
        <taxon>Boletineae</taxon>
        <taxon>Boletaceae</taxon>
        <taxon>Boletoideae</taxon>
        <taxon>Boletus</taxon>
    </lineage>
</organism>
<comment type="caution">
    <text evidence="9">The sequence shown here is derived from an EMBL/GenBank/DDBJ whole genome shotgun (WGS) entry which is preliminary data.</text>
</comment>
<feature type="compositionally biased region" description="Basic residues" evidence="7">
    <location>
        <begin position="47"/>
        <end position="57"/>
    </location>
</feature>
<dbReference type="InterPro" id="IPR003173">
    <property type="entry name" value="PC4_C"/>
</dbReference>
<feature type="domain" description="Transcriptional coactivator p15 (PC4) C-terminal" evidence="8">
    <location>
        <begin position="90"/>
        <end position="139"/>
    </location>
</feature>
<dbReference type="GO" id="GO:0003713">
    <property type="term" value="F:transcription coactivator activity"/>
    <property type="evidence" value="ECO:0007669"/>
    <property type="project" value="InterPro"/>
</dbReference>
<proteinExistence type="inferred from homology"/>
<feature type="compositionally biased region" description="Basic and acidic residues" evidence="7">
    <location>
        <begin position="15"/>
        <end position="27"/>
    </location>
</feature>
<evidence type="ECO:0000256" key="5">
    <source>
        <dbReference type="ARBA" id="ARBA00023163"/>
    </source>
</evidence>
<dbReference type="SUPFAM" id="SSF54447">
    <property type="entry name" value="ssDNA-binding transcriptional regulator domain"/>
    <property type="match status" value="1"/>
</dbReference>
<dbReference type="GO" id="GO:0005634">
    <property type="term" value="C:nucleus"/>
    <property type="evidence" value="ECO:0007669"/>
    <property type="project" value="UniProtKB-SubCell"/>
</dbReference>
<accession>A0A8I2YHN8</accession>
<reference evidence="9" key="1">
    <citation type="submission" date="2021-03" db="EMBL/GenBank/DDBJ databases">
        <title>Evolutionary innovations through gain and loss of genes in the ectomycorrhizal Boletales.</title>
        <authorList>
            <person name="Wu G."/>
            <person name="Miyauchi S."/>
            <person name="Morin E."/>
            <person name="Yang Z.-L."/>
            <person name="Xu J."/>
            <person name="Martin F.M."/>
        </authorList>
    </citation>
    <scope>NUCLEOTIDE SEQUENCE</scope>
    <source>
        <strain evidence="9">BR01</strain>
    </source>
</reference>
<feature type="compositionally biased region" description="Basic and acidic residues" evidence="7">
    <location>
        <begin position="58"/>
        <end position="72"/>
    </location>
</feature>
<keyword evidence="6" id="KW-0539">Nucleus</keyword>
<evidence type="ECO:0000259" key="8">
    <source>
        <dbReference type="Pfam" id="PF02229"/>
    </source>
</evidence>
<keyword evidence="4" id="KW-0238">DNA-binding</keyword>
<dbReference type="InterPro" id="IPR009044">
    <property type="entry name" value="ssDNA-bd_transcriptional_reg"/>
</dbReference>
<keyword evidence="10" id="KW-1185">Reference proteome</keyword>
<evidence type="ECO:0000313" key="10">
    <source>
        <dbReference type="Proteomes" id="UP000683000"/>
    </source>
</evidence>
<keyword evidence="5" id="KW-0804">Transcription</keyword>